<name>A0A1D1WA41_RAMVA</name>
<gene>
    <name evidence="1" type="primary">RvY_17800-1</name>
    <name evidence="1" type="synonym">RvY_17800.1</name>
    <name evidence="1" type="ORF">RvY_17800</name>
</gene>
<dbReference type="EMBL" id="BDGG01000016">
    <property type="protein sequence ID" value="GAV08049.1"/>
    <property type="molecule type" value="Genomic_DNA"/>
</dbReference>
<dbReference type="AlphaFoldDB" id="A0A1D1WA41"/>
<evidence type="ECO:0000313" key="2">
    <source>
        <dbReference type="Proteomes" id="UP000186922"/>
    </source>
</evidence>
<sequence length="84" mass="9763">MSNNRPGRHGGVCKLGHFTSVFTECYKSVNRTVQKTEECFPGKHHANMYITPIDEDVRKMTDDANKISKRHKRIVSLVQQYLRQ</sequence>
<reference evidence="1 2" key="1">
    <citation type="journal article" date="2016" name="Nat. Commun.">
        <title>Extremotolerant tardigrade genome and improved radiotolerance of human cultured cells by tardigrade-unique protein.</title>
        <authorList>
            <person name="Hashimoto T."/>
            <person name="Horikawa D.D."/>
            <person name="Saito Y."/>
            <person name="Kuwahara H."/>
            <person name="Kozuka-Hata H."/>
            <person name="Shin-I T."/>
            <person name="Minakuchi Y."/>
            <person name="Ohishi K."/>
            <person name="Motoyama A."/>
            <person name="Aizu T."/>
            <person name="Enomoto A."/>
            <person name="Kondo K."/>
            <person name="Tanaka S."/>
            <person name="Hara Y."/>
            <person name="Koshikawa S."/>
            <person name="Sagara H."/>
            <person name="Miura T."/>
            <person name="Yokobori S."/>
            <person name="Miyagawa K."/>
            <person name="Suzuki Y."/>
            <person name="Kubo T."/>
            <person name="Oyama M."/>
            <person name="Kohara Y."/>
            <person name="Fujiyama A."/>
            <person name="Arakawa K."/>
            <person name="Katayama T."/>
            <person name="Toyoda A."/>
            <person name="Kunieda T."/>
        </authorList>
    </citation>
    <scope>NUCLEOTIDE SEQUENCE [LARGE SCALE GENOMIC DNA]</scope>
    <source>
        <strain evidence="1 2">YOKOZUNA-1</strain>
    </source>
</reference>
<comment type="caution">
    <text evidence="1">The sequence shown here is derived from an EMBL/GenBank/DDBJ whole genome shotgun (WGS) entry which is preliminary data.</text>
</comment>
<accession>A0A1D1WA41</accession>
<dbReference type="Proteomes" id="UP000186922">
    <property type="component" value="Unassembled WGS sequence"/>
</dbReference>
<proteinExistence type="predicted"/>
<keyword evidence="2" id="KW-1185">Reference proteome</keyword>
<organism evidence="1 2">
    <name type="scientific">Ramazzottius varieornatus</name>
    <name type="common">Water bear</name>
    <name type="synonym">Tardigrade</name>
    <dbReference type="NCBI Taxonomy" id="947166"/>
    <lineage>
        <taxon>Eukaryota</taxon>
        <taxon>Metazoa</taxon>
        <taxon>Ecdysozoa</taxon>
        <taxon>Tardigrada</taxon>
        <taxon>Eutardigrada</taxon>
        <taxon>Parachela</taxon>
        <taxon>Hypsibioidea</taxon>
        <taxon>Ramazzottiidae</taxon>
        <taxon>Ramazzottius</taxon>
    </lineage>
</organism>
<evidence type="ECO:0000313" key="1">
    <source>
        <dbReference type="EMBL" id="GAV08049.1"/>
    </source>
</evidence>
<protein>
    <submittedName>
        <fullName evidence="1">Uncharacterized protein</fullName>
    </submittedName>
</protein>